<proteinExistence type="predicted"/>
<accession>A0A1A9ZUD2</accession>
<organism evidence="2 3">
    <name type="scientific">Glossina pallidipes</name>
    <name type="common">Tsetse fly</name>
    <dbReference type="NCBI Taxonomy" id="7398"/>
    <lineage>
        <taxon>Eukaryota</taxon>
        <taxon>Metazoa</taxon>
        <taxon>Ecdysozoa</taxon>
        <taxon>Arthropoda</taxon>
        <taxon>Hexapoda</taxon>
        <taxon>Insecta</taxon>
        <taxon>Pterygota</taxon>
        <taxon>Neoptera</taxon>
        <taxon>Endopterygota</taxon>
        <taxon>Diptera</taxon>
        <taxon>Brachycera</taxon>
        <taxon>Muscomorpha</taxon>
        <taxon>Hippoboscoidea</taxon>
        <taxon>Glossinidae</taxon>
        <taxon>Glossina</taxon>
    </lineage>
</organism>
<evidence type="ECO:0000256" key="1">
    <source>
        <dbReference type="SAM" id="Phobius"/>
    </source>
</evidence>
<keyword evidence="3" id="KW-1185">Reference proteome</keyword>
<evidence type="ECO:0000313" key="3">
    <source>
        <dbReference type="Proteomes" id="UP000092445"/>
    </source>
</evidence>
<name>A0A1A9ZUD2_GLOPL</name>
<dbReference type="VEuPathDB" id="VectorBase:GPAI025359"/>
<keyword evidence="1" id="KW-0812">Transmembrane</keyword>
<protein>
    <submittedName>
        <fullName evidence="2">Uncharacterized protein</fullName>
    </submittedName>
</protein>
<keyword evidence="1" id="KW-0472">Membrane</keyword>
<dbReference type="EnsemblMetazoa" id="GPAI025359-RA">
    <property type="protein sequence ID" value="GPAI025359-PA"/>
    <property type="gene ID" value="GPAI025359"/>
</dbReference>
<reference evidence="2" key="2">
    <citation type="submission" date="2020-05" db="UniProtKB">
        <authorList>
            <consortium name="EnsemblMetazoa"/>
        </authorList>
    </citation>
    <scope>IDENTIFICATION</scope>
    <source>
        <strain evidence="2">IAEA</strain>
    </source>
</reference>
<evidence type="ECO:0000313" key="2">
    <source>
        <dbReference type="EnsemblMetazoa" id="GPAI025359-PA"/>
    </source>
</evidence>
<dbReference type="AlphaFoldDB" id="A0A1A9ZUD2"/>
<feature type="transmembrane region" description="Helical" evidence="1">
    <location>
        <begin position="57"/>
        <end position="80"/>
    </location>
</feature>
<keyword evidence="1" id="KW-1133">Transmembrane helix</keyword>
<dbReference type="Proteomes" id="UP000092445">
    <property type="component" value="Unassembled WGS sequence"/>
</dbReference>
<reference evidence="3" key="1">
    <citation type="submission" date="2014-03" db="EMBL/GenBank/DDBJ databases">
        <authorList>
            <person name="Aksoy S."/>
            <person name="Warren W."/>
            <person name="Wilson R.K."/>
        </authorList>
    </citation>
    <scope>NUCLEOTIDE SEQUENCE [LARGE SCALE GENOMIC DNA]</scope>
    <source>
        <strain evidence="3">IAEA</strain>
    </source>
</reference>
<sequence>MQVAYDILLSKFTKQRWVLTRLRLGEVSYFLYNAQKRISKALRSAYRIKFTCPSQRYYFPVLSTFLIKCLLVCVMSLLVVTNRCNKFSSCKAKTRAEENQIFGPSIKTNKTKKKKLVYEYLTKYASYAVNYTSLRMFQSLSWFSYVSRLLKLSWKTKI</sequence>